<dbReference type="Gramene" id="TKW38560">
    <property type="protein sequence ID" value="TKW38560"/>
    <property type="gene ID" value="SEVIR_1G122932v2"/>
</dbReference>
<dbReference type="InterPro" id="IPR013210">
    <property type="entry name" value="LRR_N_plant-typ"/>
</dbReference>
<evidence type="ECO:0000256" key="1">
    <source>
        <dbReference type="ARBA" id="ARBA00004370"/>
    </source>
</evidence>
<dbReference type="PRINTS" id="PR00019">
    <property type="entry name" value="LEURICHRPT"/>
</dbReference>
<name>A0A4U6W7C0_SETVI</name>
<dbReference type="PANTHER" id="PTHR48054">
    <property type="entry name" value="RECEPTOR KINASE-LIKE PROTEIN XA21"/>
    <property type="match status" value="1"/>
</dbReference>
<dbReference type="InterPro" id="IPR001611">
    <property type="entry name" value="Leu-rich_rpt"/>
</dbReference>
<dbReference type="InterPro" id="IPR032675">
    <property type="entry name" value="LRR_dom_sf"/>
</dbReference>
<dbReference type="SUPFAM" id="SSF52058">
    <property type="entry name" value="L domain-like"/>
    <property type="match status" value="1"/>
</dbReference>
<reference evidence="7" key="1">
    <citation type="submission" date="2019-03" db="EMBL/GenBank/DDBJ databases">
        <title>WGS assembly of Setaria viridis.</title>
        <authorList>
            <person name="Huang P."/>
            <person name="Jenkins J."/>
            <person name="Grimwood J."/>
            <person name="Barry K."/>
            <person name="Healey A."/>
            <person name="Mamidi S."/>
            <person name="Sreedasyam A."/>
            <person name="Shu S."/>
            <person name="Feldman M."/>
            <person name="Wu J."/>
            <person name="Yu Y."/>
            <person name="Chen C."/>
            <person name="Johnson J."/>
            <person name="Rokhsar D."/>
            <person name="Baxter I."/>
            <person name="Schmutz J."/>
            <person name="Brutnell T."/>
            <person name="Kellogg E."/>
        </authorList>
    </citation>
    <scope>NUCLEOTIDE SEQUENCE [LARGE SCALE GENOMIC DNA]</scope>
</reference>
<feature type="domain" description="Leucine-rich repeat-containing N-terminal plant-type" evidence="6">
    <location>
        <begin position="10"/>
        <end position="46"/>
    </location>
</feature>
<gene>
    <name evidence="7" type="ORF">SEVIR_1G122932v2</name>
</gene>
<keyword evidence="5" id="KW-0472">Membrane</keyword>
<keyword evidence="4" id="KW-0677">Repeat</keyword>
<dbReference type="FunFam" id="3.80.10.10:FF:000400">
    <property type="entry name" value="Nuclear pore complex protein NUP107"/>
    <property type="match status" value="1"/>
</dbReference>
<dbReference type="GO" id="GO:0016020">
    <property type="term" value="C:membrane"/>
    <property type="evidence" value="ECO:0007669"/>
    <property type="project" value="UniProtKB-SubCell"/>
</dbReference>
<evidence type="ECO:0000256" key="3">
    <source>
        <dbReference type="ARBA" id="ARBA00022729"/>
    </source>
</evidence>
<dbReference type="Proteomes" id="UP000298652">
    <property type="component" value="Chromosome 1"/>
</dbReference>
<sequence length="282" mass="30778">MPYQTISLEDMLLQWRYSMYDPTSSGCLETWIYDTSPCNWTGITCSAMVPYGHGHGRSDVVQVVNNISLAECFLQGTFDILEFPYLPELSFLDLSSNYLSGSLPASIGNLSKLNYLNLSHSSGVGSLSGHIPETLGMLVYLQKLDLRGNKFSDLIPSSLGNLTGLDYMDLSSNSSSGHIPHEIGMIQGLTLFDLSSNSIDGSIPGIIWNLTRLVLLDLSSNRIVDSIPLRISLTMLKSSDLSFNHIVGPIPPSIGNLRRLVSFGFANNEITGSIPVSKVRIV</sequence>
<evidence type="ECO:0000256" key="4">
    <source>
        <dbReference type="ARBA" id="ARBA00022737"/>
    </source>
</evidence>
<dbReference type="OMA" id="FANITRM"/>
<comment type="subcellular location">
    <subcellularLocation>
        <location evidence="1">Membrane</location>
    </subcellularLocation>
</comment>
<evidence type="ECO:0000256" key="2">
    <source>
        <dbReference type="ARBA" id="ARBA00022614"/>
    </source>
</evidence>
<evidence type="ECO:0000256" key="5">
    <source>
        <dbReference type="ARBA" id="ARBA00023136"/>
    </source>
</evidence>
<dbReference type="AlphaFoldDB" id="A0A4U6W7C0"/>
<organism evidence="7 8">
    <name type="scientific">Setaria viridis</name>
    <name type="common">Green bristlegrass</name>
    <name type="synonym">Setaria italica subsp. viridis</name>
    <dbReference type="NCBI Taxonomy" id="4556"/>
    <lineage>
        <taxon>Eukaryota</taxon>
        <taxon>Viridiplantae</taxon>
        <taxon>Streptophyta</taxon>
        <taxon>Embryophyta</taxon>
        <taxon>Tracheophyta</taxon>
        <taxon>Spermatophyta</taxon>
        <taxon>Magnoliopsida</taxon>
        <taxon>Liliopsida</taxon>
        <taxon>Poales</taxon>
        <taxon>Poaceae</taxon>
        <taxon>PACMAD clade</taxon>
        <taxon>Panicoideae</taxon>
        <taxon>Panicodae</taxon>
        <taxon>Paniceae</taxon>
        <taxon>Cenchrinae</taxon>
        <taxon>Setaria</taxon>
    </lineage>
</organism>
<keyword evidence="2" id="KW-0433">Leucine-rich repeat</keyword>
<accession>A0A4U6W7C0</accession>
<evidence type="ECO:0000313" key="7">
    <source>
        <dbReference type="EMBL" id="TKW38560.1"/>
    </source>
</evidence>
<dbReference type="InterPro" id="IPR052592">
    <property type="entry name" value="LRR-RLK"/>
</dbReference>
<dbReference type="PANTHER" id="PTHR48054:SF47">
    <property type="entry name" value="OS06G0179800 PROTEIN"/>
    <property type="match status" value="1"/>
</dbReference>
<dbReference type="Pfam" id="PF08263">
    <property type="entry name" value="LRRNT_2"/>
    <property type="match status" value="1"/>
</dbReference>
<dbReference type="Pfam" id="PF00560">
    <property type="entry name" value="LRR_1"/>
    <property type="match status" value="4"/>
</dbReference>
<evidence type="ECO:0000313" key="8">
    <source>
        <dbReference type="Proteomes" id="UP000298652"/>
    </source>
</evidence>
<keyword evidence="8" id="KW-1185">Reference proteome</keyword>
<evidence type="ECO:0000259" key="6">
    <source>
        <dbReference type="Pfam" id="PF08263"/>
    </source>
</evidence>
<keyword evidence="3" id="KW-0732">Signal</keyword>
<dbReference type="EMBL" id="CM016552">
    <property type="protein sequence ID" value="TKW38560.1"/>
    <property type="molecule type" value="Genomic_DNA"/>
</dbReference>
<protein>
    <recommendedName>
        <fullName evidence="6">Leucine-rich repeat-containing N-terminal plant-type domain-containing protein</fullName>
    </recommendedName>
</protein>
<dbReference type="Gene3D" id="3.80.10.10">
    <property type="entry name" value="Ribonuclease Inhibitor"/>
    <property type="match status" value="2"/>
</dbReference>
<proteinExistence type="predicted"/>